<protein>
    <submittedName>
        <fullName evidence="2">Uncharacterized protein</fullName>
    </submittedName>
</protein>
<accession>A0A251TC03</accession>
<organism evidence="2 3">
    <name type="scientific">Helianthus annuus</name>
    <name type="common">Common sunflower</name>
    <dbReference type="NCBI Taxonomy" id="4232"/>
    <lineage>
        <taxon>Eukaryota</taxon>
        <taxon>Viridiplantae</taxon>
        <taxon>Streptophyta</taxon>
        <taxon>Embryophyta</taxon>
        <taxon>Tracheophyta</taxon>
        <taxon>Spermatophyta</taxon>
        <taxon>Magnoliopsida</taxon>
        <taxon>eudicotyledons</taxon>
        <taxon>Gunneridae</taxon>
        <taxon>Pentapetalae</taxon>
        <taxon>asterids</taxon>
        <taxon>campanulids</taxon>
        <taxon>Asterales</taxon>
        <taxon>Asteraceae</taxon>
        <taxon>Asteroideae</taxon>
        <taxon>Heliantheae alliance</taxon>
        <taxon>Heliantheae</taxon>
        <taxon>Helianthus</taxon>
    </lineage>
</organism>
<dbReference type="Proteomes" id="UP000215914">
    <property type="component" value="Chromosome 11"/>
</dbReference>
<dbReference type="InParanoid" id="A0A251TC03"/>
<dbReference type="AlphaFoldDB" id="A0A251TC03"/>
<sequence>MNKNISFLYPLCSSLKFCKTWSPGATRVPFRQKAVGKNWLGCKGNVPCRQNYAGPTSRLNIPTPVTPLESKRTELERLRKEYKQIMKVLARYLHEYDYSGDDHSEDDSYENGMAWLVGLRGTPHRPPRPRTVIG</sequence>
<reference evidence="3" key="1">
    <citation type="journal article" date="2017" name="Nature">
        <title>The sunflower genome provides insights into oil metabolism, flowering and Asterid evolution.</title>
        <authorList>
            <person name="Badouin H."/>
            <person name="Gouzy J."/>
            <person name="Grassa C.J."/>
            <person name="Murat F."/>
            <person name="Staton S.E."/>
            <person name="Cottret L."/>
            <person name="Lelandais-Briere C."/>
            <person name="Owens G.L."/>
            <person name="Carrere S."/>
            <person name="Mayjonade B."/>
            <person name="Legrand L."/>
            <person name="Gill N."/>
            <person name="Kane N.C."/>
            <person name="Bowers J.E."/>
            <person name="Hubner S."/>
            <person name="Bellec A."/>
            <person name="Berard A."/>
            <person name="Berges H."/>
            <person name="Blanchet N."/>
            <person name="Boniface M.C."/>
            <person name="Brunel D."/>
            <person name="Catrice O."/>
            <person name="Chaidir N."/>
            <person name="Claudel C."/>
            <person name="Donnadieu C."/>
            <person name="Faraut T."/>
            <person name="Fievet G."/>
            <person name="Helmstetter N."/>
            <person name="King M."/>
            <person name="Knapp S.J."/>
            <person name="Lai Z."/>
            <person name="Le Paslier M.C."/>
            <person name="Lippi Y."/>
            <person name="Lorenzon L."/>
            <person name="Mandel J.R."/>
            <person name="Marage G."/>
            <person name="Marchand G."/>
            <person name="Marquand E."/>
            <person name="Bret-Mestries E."/>
            <person name="Morien E."/>
            <person name="Nambeesan S."/>
            <person name="Nguyen T."/>
            <person name="Pegot-Espagnet P."/>
            <person name="Pouilly N."/>
            <person name="Raftis F."/>
            <person name="Sallet E."/>
            <person name="Schiex T."/>
            <person name="Thomas J."/>
            <person name="Vandecasteele C."/>
            <person name="Vares D."/>
            <person name="Vear F."/>
            <person name="Vautrin S."/>
            <person name="Crespi M."/>
            <person name="Mangin B."/>
            <person name="Burke J.M."/>
            <person name="Salse J."/>
            <person name="Munos S."/>
            <person name="Vincourt P."/>
            <person name="Rieseberg L.H."/>
            <person name="Langlade N.B."/>
        </authorList>
    </citation>
    <scope>NUCLEOTIDE SEQUENCE [LARGE SCALE GENOMIC DNA]</scope>
    <source>
        <strain evidence="3">cv. SF193</strain>
    </source>
</reference>
<dbReference type="EMBL" id="CM007900">
    <property type="protein sequence ID" value="OTG08687.1"/>
    <property type="molecule type" value="Genomic_DNA"/>
</dbReference>
<evidence type="ECO:0000313" key="3">
    <source>
        <dbReference type="Proteomes" id="UP000215914"/>
    </source>
</evidence>
<keyword evidence="1" id="KW-0175">Coiled coil</keyword>
<evidence type="ECO:0000256" key="1">
    <source>
        <dbReference type="SAM" id="Coils"/>
    </source>
</evidence>
<gene>
    <name evidence="2" type="ORF">HannXRQ_Chr11g0344501</name>
</gene>
<name>A0A251TC03_HELAN</name>
<evidence type="ECO:0000313" key="2">
    <source>
        <dbReference type="EMBL" id="OTG08687.1"/>
    </source>
</evidence>
<feature type="coiled-coil region" evidence="1">
    <location>
        <begin position="68"/>
        <end position="95"/>
    </location>
</feature>
<proteinExistence type="predicted"/>
<keyword evidence="3" id="KW-1185">Reference proteome</keyword>